<dbReference type="Pfam" id="PF00126">
    <property type="entry name" value="HTH_1"/>
    <property type="match status" value="1"/>
</dbReference>
<dbReference type="Pfam" id="PF03466">
    <property type="entry name" value="LysR_substrate"/>
    <property type="match status" value="1"/>
</dbReference>
<accession>A0A432ZPK5</accession>
<proteinExistence type="inferred from homology"/>
<evidence type="ECO:0000256" key="2">
    <source>
        <dbReference type="ARBA" id="ARBA00023015"/>
    </source>
</evidence>
<dbReference type="OrthoDB" id="6988449at2"/>
<gene>
    <name evidence="6" type="ORF">CWI84_09135</name>
</gene>
<comment type="similarity">
    <text evidence="1">Belongs to the LysR transcriptional regulatory family.</text>
</comment>
<keyword evidence="3" id="KW-0238">DNA-binding</keyword>
<dbReference type="SUPFAM" id="SSF53850">
    <property type="entry name" value="Periplasmic binding protein-like II"/>
    <property type="match status" value="1"/>
</dbReference>
<dbReference type="InterPro" id="IPR005119">
    <property type="entry name" value="LysR_subst-bd"/>
</dbReference>
<dbReference type="GO" id="GO:0003700">
    <property type="term" value="F:DNA-binding transcription factor activity"/>
    <property type="evidence" value="ECO:0007669"/>
    <property type="project" value="InterPro"/>
</dbReference>
<keyword evidence="4" id="KW-0804">Transcription</keyword>
<dbReference type="SUPFAM" id="SSF46785">
    <property type="entry name" value="Winged helix' DNA-binding domain"/>
    <property type="match status" value="1"/>
</dbReference>
<dbReference type="EMBL" id="PIQH01000008">
    <property type="protein sequence ID" value="RUO79782.1"/>
    <property type="molecule type" value="Genomic_DNA"/>
</dbReference>
<dbReference type="InterPro" id="IPR036388">
    <property type="entry name" value="WH-like_DNA-bd_sf"/>
</dbReference>
<feature type="domain" description="HTH lysR-type" evidence="5">
    <location>
        <begin position="8"/>
        <end position="65"/>
    </location>
</feature>
<protein>
    <submittedName>
        <fullName evidence="6">LysR family transcriptional regulator</fullName>
    </submittedName>
</protein>
<keyword evidence="7" id="KW-1185">Reference proteome</keyword>
<dbReference type="GO" id="GO:0000976">
    <property type="term" value="F:transcription cis-regulatory region binding"/>
    <property type="evidence" value="ECO:0007669"/>
    <property type="project" value="TreeGrafter"/>
</dbReference>
<dbReference type="AlphaFoldDB" id="A0A432ZPK5"/>
<reference evidence="6 7" key="1">
    <citation type="journal article" date="2011" name="Front. Microbiol.">
        <title>Genomic signatures of strain selection and enhancement in Bacillus atrophaeus var. globigii, a historical biowarfare simulant.</title>
        <authorList>
            <person name="Gibbons H.S."/>
            <person name="Broomall S.M."/>
            <person name="McNew L.A."/>
            <person name="Daligault H."/>
            <person name="Chapman C."/>
            <person name="Bruce D."/>
            <person name="Karavis M."/>
            <person name="Krepps M."/>
            <person name="McGregor P.A."/>
            <person name="Hong C."/>
            <person name="Park K.H."/>
            <person name="Akmal A."/>
            <person name="Feldman A."/>
            <person name="Lin J.S."/>
            <person name="Chang W.E."/>
            <person name="Higgs B.W."/>
            <person name="Demirev P."/>
            <person name="Lindquist J."/>
            <person name="Liem A."/>
            <person name="Fochler E."/>
            <person name="Read T.D."/>
            <person name="Tapia R."/>
            <person name="Johnson S."/>
            <person name="Bishop-Lilly K.A."/>
            <person name="Detter C."/>
            <person name="Han C."/>
            <person name="Sozhamannan S."/>
            <person name="Rosenzweig C.N."/>
            <person name="Skowronski E.W."/>
        </authorList>
    </citation>
    <scope>NUCLEOTIDE SEQUENCE [LARGE SCALE GENOMIC DNA]</scope>
    <source>
        <strain evidence="6 7">CC-PW-9</strain>
    </source>
</reference>
<comment type="caution">
    <text evidence="6">The sequence shown here is derived from an EMBL/GenBank/DDBJ whole genome shotgun (WGS) entry which is preliminary data.</text>
</comment>
<dbReference type="Proteomes" id="UP000287996">
    <property type="component" value="Unassembled WGS sequence"/>
</dbReference>
<keyword evidence="2" id="KW-0805">Transcription regulation</keyword>
<dbReference type="PANTHER" id="PTHR30126">
    <property type="entry name" value="HTH-TYPE TRANSCRIPTIONAL REGULATOR"/>
    <property type="match status" value="1"/>
</dbReference>
<dbReference type="InterPro" id="IPR000847">
    <property type="entry name" value="LysR_HTH_N"/>
</dbReference>
<dbReference type="RefSeq" id="WP_126842290.1">
    <property type="nucleotide sequence ID" value="NZ_PIQH01000008.1"/>
</dbReference>
<sequence>MSLYRPKTTLEQWRILQAVVDFGGYAHAAEKLNKSQSSLNHAVAKLQQTLGIQLLEVRGRKAHLTETGEVMLRRSRQLTQGAQELEQLANNLNEGWEPEIRLAIEMVYDREPLLPILRQFEDHSRGSRLVIEDTVLTGTVEYIVNRSADVVITHQVPKGFVGEPLGEFSMDLVCHPNHPLAQLPQPIAQQELSRHLQIVIRDTAAQPIETDGWLKAEQRWTVSHFDEALRLVKSGLGFCWMPSYISQAAMLNGELKKLMLEGSSCRKGALHLVLPKGEQTGPCARQLADLIVTRSRQQHAAAATPAFPHPVEGGA</sequence>
<evidence type="ECO:0000313" key="7">
    <source>
        <dbReference type="Proteomes" id="UP000287996"/>
    </source>
</evidence>
<dbReference type="InterPro" id="IPR036390">
    <property type="entry name" value="WH_DNA-bd_sf"/>
</dbReference>
<evidence type="ECO:0000256" key="1">
    <source>
        <dbReference type="ARBA" id="ARBA00009437"/>
    </source>
</evidence>
<evidence type="ECO:0000313" key="6">
    <source>
        <dbReference type="EMBL" id="RUO79782.1"/>
    </source>
</evidence>
<dbReference type="Gene3D" id="1.10.10.10">
    <property type="entry name" value="Winged helix-like DNA-binding domain superfamily/Winged helix DNA-binding domain"/>
    <property type="match status" value="1"/>
</dbReference>
<organism evidence="6 7">
    <name type="scientific">Idiomarina tyrosinivorans</name>
    <dbReference type="NCBI Taxonomy" id="1445662"/>
    <lineage>
        <taxon>Bacteria</taxon>
        <taxon>Pseudomonadati</taxon>
        <taxon>Pseudomonadota</taxon>
        <taxon>Gammaproteobacteria</taxon>
        <taxon>Alteromonadales</taxon>
        <taxon>Idiomarinaceae</taxon>
        <taxon>Idiomarina</taxon>
    </lineage>
</organism>
<evidence type="ECO:0000259" key="5">
    <source>
        <dbReference type="PROSITE" id="PS50931"/>
    </source>
</evidence>
<evidence type="ECO:0000256" key="3">
    <source>
        <dbReference type="ARBA" id="ARBA00023125"/>
    </source>
</evidence>
<dbReference type="PANTHER" id="PTHR30126:SF88">
    <property type="entry name" value="TRANSCRIPTIONAL REGULATOR-RELATED"/>
    <property type="match status" value="1"/>
</dbReference>
<dbReference type="Gene3D" id="3.40.190.290">
    <property type="match status" value="1"/>
</dbReference>
<dbReference type="PROSITE" id="PS50931">
    <property type="entry name" value="HTH_LYSR"/>
    <property type="match status" value="1"/>
</dbReference>
<evidence type="ECO:0000256" key="4">
    <source>
        <dbReference type="ARBA" id="ARBA00023163"/>
    </source>
</evidence>
<name>A0A432ZPK5_9GAMM</name>